<organism evidence="5 6">
    <name type="scientific">Trifolium pratense</name>
    <name type="common">Red clover</name>
    <dbReference type="NCBI Taxonomy" id="57577"/>
    <lineage>
        <taxon>Eukaryota</taxon>
        <taxon>Viridiplantae</taxon>
        <taxon>Streptophyta</taxon>
        <taxon>Embryophyta</taxon>
        <taxon>Tracheophyta</taxon>
        <taxon>Spermatophyta</taxon>
        <taxon>Magnoliopsida</taxon>
        <taxon>eudicotyledons</taxon>
        <taxon>Gunneridae</taxon>
        <taxon>Pentapetalae</taxon>
        <taxon>rosids</taxon>
        <taxon>fabids</taxon>
        <taxon>Fabales</taxon>
        <taxon>Fabaceae</taxon>
        <taxon>Papilionoideae</taxon>
        <taxon>50 kb inversion clade</taxon>
        <taxon>NPAAA clade</taxon>
        <taxon>Hologalegina</taxon>
        <taxon>IRL clade</taxon>
        <taxon>Trifolieae</taxon>
        <taxon>Trifolium</taxon>
    </lineage>
</organism>
<evidence type="ECO:0000313" key="6">
    <source>
        <dbReference type="Proteomes" id="UP000236291"/>
    </source>
</evidence>
<gene>
    <name evidence="5" type="ORF">L195_g027930</name>
</gene>
<evidence type="ECO:0000313" key="5">
    <source>
        <dbReference type="EMBL" id="PNX72041.1"/>
    </source>
</evidence>
<dbReference type="InterPro" id="IPR050446">
    <property type="entry name" value="FAD-oxidoreductase/Apoptosis"/>
</dbReference>
<dbReference type="PANTHER" id="PTHR43557:SF6">
    <property type="entry name" value="MONODEHYDROASCORBATE REDUCTASE, CHLOROPLASTIC_MITOCHONDRIAL"/>
    <property type="match status" value="1"/>
</dbReference>
<dbReference type="EMBL" id="ASHM01024131">
    <property type="protein sequence ID" value="PNX72041.1"/>
    <property type="molecule type" value="Genomic_DNA"/>
</dbReference>
<dbReference type="PANTHER" id="PTHR43557">
    <property type="entry name" value="APOPTOSIS-INDUCING FACTOR 1"/>
    <property type="match status" value="1"/>
</dbReference>
<evidence type="ECO:0000256" key="3">
    <source>
        <dbReference type="ARBA" id="ARBA00023002"/>
    </source>
</evidence>
<evidence type="ECO:0000256" key="2">
    <source>
        <dbReference type="ARBA" id="ARBA00022827"/>
    </source>
</evidence>
<evidence type="ECO:0000259" key="4">
    <source>
        <dbReference type="Pfam" id="PF07992"/>
    </source>
</evidence>
<dbReference type="Proteomes" id="UP000236291">
    <property type="component" value="Unassembled WGS sequence"/>
</dbReference>
<evidence type="ECO:0000256" key="1">
    <source>
        <dbReference type="ARBA" id="ARBA00022630"/>
    </source>
</evidence>
<dbReference type="InterPro" id="IPR023753">
    <property type="entry name" value="FAD/NAD-binding_dom"/>
</dbReference>
<reference evidence="5 6" key="1">
    <citation type="journal article" date="2014" name="Am. J. Bot.">
        <title>Genome assembly and annotation for red clover (Trifolium pratense; Fabaceae).</title>
        <authorList>
            <person name="Istvanek J."/>
            <person name="Jaros M."/>
            <person name="Krenek A."/>
            <person name="Repkova J."/>
        </authorList>
    </citation>
    <scope>NUCLEOTIDE SEQUENCE [LARGE SCALE GENOMIC DNA]</scope>
    <source>
        <strain evidence="6">cv. Tatra</strain>
        <tissue evidence="5">Young leaves</tissue>
    </source>
</reference>
<dbReference type="PRINTS" id="PR00411">
    <property type="entry name" value="PNDRDTASEI"/>
</dbReference>
<feature type="non-terminal residue" evidence="5">
    <location>
        <position position="238"/>
    </location>
</feature>
<comment type="caution">
    <text evidence="5">The sequence shown here is derived from an EMBL/GenBank/DDBJ whole genome shotgun (WGS) entry which is preliminary data.</text>
</comment>
<name>A0A2K3L0H0_TRIPR</name>
<feature type="domain" description="FAD/NAD(P)-binding" evidence="4">
    <location>
        <begin position="57"/>
        <end position="232"/>
    </location>
</feature>
<dbReference type="GO" id="GO:0016651">
    <property type="term" value="F:oxidoreductase activity, acting on NAD(P)H"/>
    <property type="evidence" value="ECO:0007669"/>
    <property type="project" value="TreeGrafter"/>
</dbReference>
<keyword evidence="1" id="KW-0285">Flavoprotein</keyword>
<sequence>MPSSVRRLTMAVITNSLSLKHTLSLGCPQTKFLTRRPSSTSISFRRCYASYANENREYVIVGGGNAAGYAARTFVEHGVADGRLCIVTKEGVAPYERPALTKAYLFPPEKKPARLPGFHTCVGSGGERQTPEWYKEKGIEMLYEDPVENIDIEKQTLTTSSGKLLKYGSLIIATGCTSSRFPDKIGGNLSGVHYIRDVADADSLVSSLEKAKKVVVVGGGYIGMEIAAAAVAWKLDTT</sequence>
<dbReference type="SUPFAM" id="SSF51905">
    <property type="entry name" value="FAD/NAD(P)-binding domain"/>
    <property type="match status" value="1"/>
</dbReference>
<dbReference type="STRING" id="57577.A0A2K3L0H0"/>
<dbReference type="InterPro" id="IPR036188">
    <property type="entry name" value="FAD/NAD-bd_sf"/>
</dbReference>
<dbReference type="ExpressionAtlas" id="A0A2K3L0H0">
    <property type="expression patterns" value="baseline"/>
</dbReference>
<dbReference type="AlphaFoldDB" id="A0A2K3L0H0"/>
<dbReference type="PRINTS" id="PR00368">
    <property type="entry name" value="FADPNR"/>
</dbReference>
<reference evidence="5 6" key="2">
    <citation type="journal article" date="2017" name="Front. Plant Sci.">
        <title>Gene Classification and Mining of Molecular Markers Useful in Red Clover (Trifolium pratense) Breeding.</title>
        <authorList>
            <person name="Istvanek J."/>
            <person name="Dluhosova J."/>
            <person name="Dluhos P."/>
            <person name="Patkova L."/>
            <person name="Nedelnik J."/>
            <person name="Repkova J."/>
        </authorList>
    </citation>
    <scope>NUCLEOTIDE SEQUENCE [LARGE SCALE GENOMIC DNA]</scope>
    <source>
        <strain evidence="6">cv. Tatra</strain>
        <tissue evidence="5">Young leaves</tissue>
    </source>
</reference>
<keyword evidence="3" id="KW-0560">Oxidoreductase</keyword>
<accession>A0A2K3L0H0</accession>
<dbReference type="Pfam" id="PF07992">
    <property type="entry name" value="Pyr_redox_2"/>
    <property type="match status" value="1"/>
</dbReference>
<dbReference type="Gene3D" id="3.50.50.60">
    <property type="entry name" value="FAD/NAD(P)-binding domain"/>
    <property type="match status" value="2"/>
</dbReference>
<proteinExistence type="predicted"/>
<keyword evidence="2" id="KW-0274">FAD</keyword>
<protein>
    <submittedName>
        <fullName evidence="5">Monodehydroascorbate reductase</fullName>
    </submittedName>
</protein>
<dbReference type="GO" id="GO:0005737">
    <property type="term" value="C:cytoplasm"/>
    <property type="evidence" value="ECO:0007669"/>
    <property type="project" value="TreeGrafter"/>
</dbReference>